<reference evidence="2" key="1">
    <citation type="submission" date="2018-05" db="EMBL/GenBank/DDBJ databases">
        <authorList>
            <person name="Li X."/>
        </authorList>
    </citation>
    <scope>NUCLEOTIDE SEQUENCE [LARGE SCALE GENOMIC DNA]</scope>
    <source>
        <strain evidence="2">YIM 73061</strain>
    </source>
</reference>
<accession>A0A328AE02</accession>
<proteinExistence type="predicted"/>
<organism evidence="1 2">
    <name type="scientific">Phenylobacterium deserti</name>
    <dbReference type="NCBI Taxonomy" id="1914756"/>
    <lineage>
        <taxon>Bacteria</taxon>
        <taxon>Pseudomonadati</taxon>
        <taxon>Pseudomonadota</taxon>
        <taxon>Alphaproteobacteria</taxon>
        <taxon>Caulobacterales</taxon>
        <taxon>Caulobacteraceae</taxon>
        <taxon>Phenylobacterium</taxon>
    </lineage>
</organism>
<evidence type="ECO:0000313" key="1">
    <source>
        <dbReference type="EMBL" id="RAK52717.1"/>
    </source>
</evidence>
<gene>
    <name evidence="1" type="ORF">DJ018_11025</name>
</gene>
<keyword evidence="2" id="KW-1185">Reference proteome</keyword>
<sequence length="95" mass="10181">MTPAPEAATSDRPAAADADAALVERVHRLQDEVRGLAHEHVHRFEEALRALARLATDLAEGGEAYPPGVREIARRASEECDGWALSVAAIAGRFP</sequence>
<dbReference type="OrthoDB" id="7190507at2"/>
<dbReference type="AlphaFoldDB" id="A0A328AE02"/>
<name>A0A328AE02_9CAUL</name>
<dbReference type="EMBL" id="QFYR01000002">
    <property type="protein sequence ID" value="RAK52717.1"/>
    <property type="molecule type" value="Genomic_DNA"/>
</dbReference>
<dbReference type="RefSeq" id="WP_111515002.1">
    <property type="nucleotide sequence ID" value="NZ_QFYR01000002.1"/>
</dbReference>
<comment type="caution">
    <text evidence="1">The sequence shown here is derived from an EMBL/GenBank/DDBJ whole genome shotgun (WGS) entry which is preliminary data.</text>
</comment>
<dbReference type="Proteomes" id="UP000249725">
    <property type="component" value="Unassembled WGS sequence"/>
</dbReference>
<evidence type="ECO:0000313" key="2">
    <source>
        <dbReference type="Proteomes" id="UP000249725"/>
    </source>
</evidence>
<protein>
    <submittedName>
        <fullName evidence="1">Uncharacterized protein</fullName>
    </submittedName>
</protein>